<evidence type="ECO:0000313" key="2">
    <source>
        <dbReference type="Proteomes" id="UP000298631"/>
    </source>
</evidence>
<keyword evidence="1" id="KW-0614">Plasmid</keyword>
<dbReference type="AlphaFoldDB" id="A0A4P8EKN4"/>
<geneLocation type="plasmid" evidence="1 2">
    <name>unnamed1</name>
</geneLocation>
<name>A0A4P8EKN4_9RHOB</name>
<dbReference type="Proteomes" id="UP000298631">
    <property type="component" value="Plasmid unnamed1"/>
</dbReference>
<accession>A0A4P8EKN4</accession>
<sequence>MTLKIKQGETLSWSVEDDSGDISGTVIEAALLGNGFYQTLVITPIDLTVGTYEISATDTSGFPTGSLSCDIRYTAGGIVVATDTFYVEVLKGVTRT</sequence>
<gene>
    <name evidence="1" type="ORF">EOK75_17210</name>
</gene>
<keyword evidence="2" id="KW-1185">Reference proteome</keyword>
<evidence type="ECO:0008006" key="3">
    <source>
        <dbReference type="Google" id="ProtNLM"/>
    </source>
</evidence>
<dbReference type="EMBL" id="CP039965">
    <property type="protein sequence ID" value="QCO57452.1"/>
    <property type="molecule type" value="Genomic_DNA"/>
</dbReference>
<reference evidence="1 2" key="1">
    <citation type="submission" date="2019-05" db="EMBL/GenBank/DDBJ databases">
        <title>Pseudorhodobacter turbinis sp. nov., isolated from the gut of the Korean turban shell.</title>
        <authorList>
            <person name="Jeong Y.-S."/>
            <person name="Kang W.-R."/>
            <person name="Bae J.-W."/>
        </authorList>
    </citation>
    <scope>NUCLEOTIDE SEQUENCE [LARGE SCALE GENOMIC DNA]</scope>
    <source>
        <strain evidence="1 2">S12M18</strain>
        <plasmid evidence="1 2">unnamed1</plasmid>
    </source>
</reference>
<evidence type="ECO:0000313" key="1">
    <source>
        <dbReference type="EMBL" id="QCO57452.1"/>
    </source>
</evidence>
<dbReference type="RefSeq" id="WP_137195246.1">
    <property type="nucleotide sequence ID" value="NZ_CP039965.1"/>
</dbReference>
<protein>
    <recommendedName>
        <fullName evidence="3">Bacterial Ig-like domain-containing protein</fullName>
    </recommendedName>
</protein>
<organism evidence="1 2">
    <name type="scientific">Pseudorhodobacter turbinis</name>
    <dbReference type="NCBI Taxonomy" id="2500533"/>
    <lineage>
        <taxon>Bacteria</taxon>
        <taxon>Pseudomonadati</taxon>
        <taxon>Pseudomonadota</taxon>
        <taxon>Alphaproteobacteria</taxon>
        <taxon>Rhodobacterales</taxon>
        <taxon>Paracoccaceae</taxon>
        <taxon>Pseudorhodobacter</taxon>
    </lineage>
</organism>
<dbReference type="OrthoDB" id="8909777at2"/>
<dbReference type="KEGG" id="pseb:EOK75_17210"/>
<proteinExistence type="predicted"/>